<keyword evidence="3 4" id="KW-0862">Zinc</keyword>
<dbReference type="NCBIfam" id="NF003339">
    <property type="entry name" value="PRK04351.1"/>
    <property type="match status" value="1"/>
</dbReference>
<name>A0A7Z8E2D6_STACP</name>
<evidence type="ECO:0000259" key="5">
    <source>
        <dbReference type="SMART" id="SM00731"/>
    </source>
</evidence>
<feature type="domain" description="SprT-like" evidence="5">
    <location>
        <begin position="7"/>
        <end position="150"/>
    </location>
</feature>
<dbReference type="Pfam" id="PF10263">
    <property type="entry name" value="SprT-like"/>
    <property type="match status" value="1"/>
</dbReference>
<dbReference type="HAMAP" id="MF_00745">
    <property type="entry name" value="SprT_like"/>
    <property type="match status" value="1"/>
</dbReference>
<keyword evidence="2 4" id="KW-0479">Metal-binding</keyword>
<feature type="active site" evidence="4">
    <location>
        <position position="71"/>
    </location>
</feature>
<comment type="subcellular location">
    <subcellularLocation>
        <location evidence="4">Cytoplasm</location>
    </subcellularLocation>
</comment>
<evidence type="ECO:0000313" key="7">
    <source>
        <dbReference type="Proteomes" id="UP000291949"/>
    </source>
</evidence>
<feature type="binding site" evidence="4">
    <location>
        <position position="74"/>
    </location>
    <ligand>
        <name>Zn(2+)</name>
        <dbReference type="ChEBI" id="CHEBI:29105"/>
    </ligand>
</feature>
<dbReference type="Proteomes" id="UP000291949">
    <property type="component" value="Unassembled WGS sequence"/>
</dbReference>
<sequence>MIQMNNIELQRLTENLAIKYFGVPFKHKAYFNQRLRTTGGRYLLKSHNIEINPKQLKHFGEDAIVQIVKHELCHYFLHLAGKGYQHRDTDFKALSAKVGAPRFCNPTETYESRANYKYQCVSCKANYLRIKRVNTQIMRCGHCGGKLKLVKVFEK</sequence>
<evidence type="ECO:0000256" key="3">
    <source>
        <dbReference type="ARBA" id="ARBA00022833"/>
    </source>
</evidence>
<evidence type="ECO:0000313" key="6">
    <source>
        <dbReference type="EMBL" id="TBW75624.1"/>
    </source>
</evidence>
<comment type="similarity">
    <text evidence="4">Belongs to the SprT family.</text>
</comment>
<evidence type="ECO:0000256" key="2">
    <source>
        <dbReference type="ARBA" id="ARBA00022723"/>
    </source>
</evidence>
<dbReference type="EMBL" id="SCHC01000005">
    <property type="protein sequence ID" value="TBW75624.1"/>
    <property type="molecule type" value="Genomic_DNA"/>
</dbReference>
<dbReference type="GO" id="GO:0008270">
    <property type="term" value="F:zinc ion binding"/>
    <property type="evidence" value="ECO:0007669"/>
    <property type="project" value="UniProtKB-UniRule"/>
</dbReference>
<gene>
    <name evidence="6" type="ORF">EQ811_11440</name>
</gene>
<keyword evidence="1 4" id="KW-0963">Cytoplasm</keyword>
<dbReference type="InterPro" id="IPR035240">
    <property type="entry name" value="SprT_Zn_ribbon"/>
</dbReference>
<dbReference type="GO" id="GO:0006950">
    <property type="term" value="P:response to stress"/>
    <property type="evidence" value="ECO:0007669"/>
    <property type="project" value="UniProtKB-ARBA"/>
</dbReference>
<dbReference type="AlphaFoldDB" id="A0A7Z8E2D6"/>
<dbReference type="SMART" id="SM00731">
    <property type="entry name" value="SprT"/>
    <property type="match status" value="1"/>
</dbReference>
<reference evidence="6 7" key="1">
    <citation type="journal article" date="2019" name="Sci. Transl. Med.">
        <title>Quorum sensing between bacterial species on the skin protects against epidermal injury in atopic dermatitis.</title>
        <authorList>
            <person name="Williams M.R."/>
        </authorList>
    </citation>
    <scope>NUCLEOTIDE SEQUENCE [LARGE SCALE GENOMIC DNA]</scope>
    <source>
        <strain evidence="6 7">H8</strain>
    </source>
</reference>
<dbReference type="InterPro" id="IPR023524">
    <property type="entry name" value="Uncharacterised_SprT-like"/>
</dbReference>
<accession>A0A7Z8E2D6</accession>
<protein>
    <recommendedName>
        <fullName evidence="4">Protein SprT-like</fullName>
    </recommendedName>
</protein>
<proteinExistence type="inferred from homology"/>
<comment type="caution">
    <text evidence="6">The sequence shown here is derived from an EMBL/GenBank/DDBJ whole genome shotgun (WGS) entry which is preliminary data.</text>
</comment>
<comment type="cofactor">
    <cofactor evidence="4">
        <name>Zn(2+)</name>
        <dbReference type="ChEBI" id="CHEBI:29105"/>
    </cofactor>
    <text evidence="4">Binds 1 zinc ion.</text>
</comment>
<dbReference type="InterPro" id="IPR006640">
    <property type="entry name" value="SprT-like_domain"/>
</dbReference>
<dbReference type="Pfam" id="PF17283">
    <property type="entry name" value="Zn_ribbon_SprT"/>
    <property type="match status" value="1"/>
</dbReference>
<evidence type="ECO:0000256" key="1">
    <source>
        <dbReference type="ARBA" id="ARBA00022490"/>
    </source>
</evidence>
<evidence type="ECO:0000256" key="4">
    <source>
        <dbReference type="HAMAP-Rule" id="MF_00745"/>
    </source>
</evidence>
<organism evidence="6 7">
    <name type="scientific">Staphylococcus capitis</name>
    <dbReference type="NCBI Taxonomy" id="29388"/>
    <lineage>
        <taxon>Bacteria</taxon>
        <taxon>Bacillati</taxon>
        <taxon>Bacillota</taxon>
        <taxon>Bacilli</taxon>
        <taxon>Bacillales</taxon>
        <taxon>Staphylococcaceae</taxon>
        <taxon>Staphylococcus</taxon>
    </lineage>
</organism>
<dbReference type="GO" id="GO:0005737">
    <property type="term" value="C:cytoplasm"/>
    <property type="evidence" value="ECO:0007669"/>
    <property type="project" value="UniProtKB-SubCell"/>
</dbReference>
<feature type="binding site" evidence="4">
    <location>
        <position position="70"/>
    </location>
    <ligand>
        <name>Zn(2+)</name>
        <dbReference type="ChEBI" id="CHEBI:29105"/>
    </ligand>
</feature>